<comment type="caution">
    <text evidence="1">The sequence shown here is derived from an EMBL/GenBank/DDBJ whole genome shotgun (WGS) entry which is preliminary data.</text>
</comment>
<name>A0ABT9ZP88_9BACI</name>
<evidence type="ECO:0000313" key="1">
    <source>
        <dbReference type="EMBL" id="MDQ0233045.1"/>
    </source>
</evidence>
<sequence length="50" mass="5941">MHNFNQQKILKRLEVKVERMVEQIGDKSPHVARADGVYDDMPHDWWTSGF</sequence>
<protein>
    <submittedName>
        <fullName evidence="1">Uncharacterized protein</fullName>
    </submittedName>
</protein>
<dbReference type="InterPro" id="IPR012341">
    <property type="entry name" value="6hp_glycosidase-like_sf"/>
</dbReference>
<accession>A0ABT9ZP88</accession>
<reference evidence="1 2" key="1">
    <citation type="submission" date="2023-07" db="EMBL/GenBank/DDBJ databases">
        <title>Genomic Encyclopedia of Type Strains, Phase IV (KMG-IV): sequencing the most valuable type-strain genomes for metagenomic binning, comparative biology and taxonomic classification.</title>
        <authorList>
            <person name="Goeker M."/>
        </authorList>
    </citation>
    <scope>NUCLEOTIDE SEQUENCE [LARGE SCALE GENOMIC DNA]</scope>
    <source>
        <strain evidence="1 2">DSM 29005</strain>
    </source>
</reference>
<gene>
    <name evidence="1" type="ORF">J2S19_004370</name>
</gene>
<dbReference type="EMBL" id="JAUSUD010000029">
    <property type="protein sequence ID" value="MDQ0233045.1"/>
    <property type="molecule type" value="Genomic_DNA"/>
</dbReference>
<keyword evidence="2" id="KW-1185">Reference proteome</keyword>
<evidence type="ECO:0000313" key="2">
    <source>
        <dbReference type="Proteomes" id="UP001234495"/>
    </source>
</evidence>
<proteinExistence type="predicted"/>
<dbReference type="Proteomes" id="UP001234495">
    <property type="component" value="Unassembled WGS sequence"/>
</dbReference>
<organism evidence="1 2">
    <name type="scientific">Metabacillus malikii</name>
    <dbReference type="NCBI Taxonomy" id="1504265"/>
    <lineage>
        <taxon>Bacteria</taxon>
        <taxon>Bacillati</taxon>
        <taxon>Bacillota</taxon>
        <taxon>Bacilli</taxon>
        <taxon>Bacillales</taxon>
        <taxon>Bacillaceae</taxon>
        <taxon>Metabacillus</taxon>
    </lineage>
</organism>
<dbReference type="Gene3D" id="1.50.10.10">
    <property type="match status" value="1"/>
</dbReference>